<accession>A0A8J5XCB3</accession>
<protein>
    <recommendedName>
        <fullName evidence="7">Phosphoglycerate mutase</fullName>
    </recommendedName>
</protein>
<dbReference type="PANTHER" id="PTHR48100:SF1">
    <property type="entry name" value="HISTIDINE PHOSPHATASE FAMILY PROTEIN-RELATED"/>
    <property type="match status" value="1"/>
</dbReference>
<comment type="caution">
    <text evidence="5">The sequence shown here is derived from an EMBL/GenBank/DDBJ whole genome shotgun (WGS) entry which is preliminary data.</text>
</comment>
<dbReference type="Pfam" id="PF00300">
    <property type="entry name" value="His_Phos_1"/>
    <property type="match status" value="1"/>
</dbReference>
<proteinExistence type="predicted"/>
<dbReference type="EMBL" id="JAGTXO010000018">
    <property type="protein sequence ID" value="KAG8462871.1"/>
    <property type="molecule type" value="Genomic_DNA"/>
</dbReference>
<dbReference type="SMART" id="SM00855">
    <property type="entry name" value="PGAM"/>
    <property type="match status" value="1"/>
</dbReference>
<sequence length="235" mass="26093">MRAVRRRRDSAALLLAGLACAAGLRATRVTLIRHGQTEWNLLGRFQGCQDSPLTARGVEQARATRACVARLRPSAVYTSDLLRARRTAELLCPDGVPLRVDGRLRERNFGMFEGRTTAEMRELHPAEFELMRNGGRDYALPGGGESKADVLDRLVPFMHELAERHAGDDVVVVSHGATLNVLLKWALHVPIDRPCNWEQHNLGCSTLVRRGDGWKVRTICNVAHLDEAGLSDDDE</sequence>
<keyword evidence="2" id="KW-0413">Isomerase</keyword>
<evidence type="ECO:0000256" key="4">
    <source>
        <dbReference type="PIRSR" id="PIRSR613078-2"/>
    </source>
</evidence>
<dbReference type="SUPFAM" id="SSF53254">
    <property type="entry name" value="Phosphoglycerate mutase-like"/>
    <property type="match status" value="1"/>
</dbReference>
<evidence type="ECO:0008006" key="7">
    <source>
        <dbReference type="Google" id="ProtNLM"/>
    </source>
</evidence>
<keyword evidence="6" id="KW-1185">Reference proteome</keyword>
<dbReference type="OMA" id="KRVQGWC"/>
<evidence type="ECO:0000313" key="6">
    <source>
        <dbReference type="Proteomes" id="UP000751190"/>
    </source>
</evidence>
<dbReference type="OrthoDB" id="354304at2759"/>
<evidence type="ECO:0000256" key="3">
    <source>
        <dbReference type="PIRSR" id="PIRSR613078-1"/>
    </source>
</evidence>
<name>A0A8J5XCB3_DIALT</name>
<dbReference type="PROSITE" id="PS00175">
    <property type="entry name" value="PG_MUTASE"/>
    <property type="match status" value="1"/>
</dbReference>
<dbReference type="GO" id="GO:0005737">
    <property type="term" value="C:cytoplasm"/>
    <property type="evidence" value="ECO:0007669"/>
    <property type="project" value="TreeGrafter"/>
</dbReference>
<evidence type="ECO:0000256" key="2">
    <source>
        <dbReference type="ARBA" id="ARBA00023235"/>
    </source>
</evidence>
<dbReference type="GO" id="GO:0016791">
    <property type="term" value="F:phosphatase activity"/>
    <property type="evidence" value="ECO:0007669"/>
    <property type="project" value="TreeGrafter"/>
</dbReference>
<reference evidence="5" key="1">
    <citation type="submission" date="2021-05" db="EMBL/GenBank/DDBJ databases">
        <title>The genome of the haptophyte Pavlova lutheri (Diacronema luteri, Pavlovales) - a model for lipid biosynthesis in eukaryotic algae.</title>
        <authorList>
            <person name="Hulatt C.J."/>
            <person name="Posewitz M.C."/>
        </authorList>
    </citation>
    <scope>NUCLEOTIDE SEQUENCE</scope>
    <source>
        <strain evidence="5">NIVA-4/92</strain>
    </source>
</reference>
<feature type="binding site" evidence="4">
    <location>
        <position position="83"/>
    </location>
    <ligand>
        <name>substrate</name>
    </ligand>
</feature>
<organism evidence="5 6">
    <name type="scientific">Diacronema lutheri</name>
    <name type="common">Unicellular marine alga</name>
    <name type="synonym">Monochrysis lutheri</name>
    <dbReference type="NCBI Taxonomy" id="2081491"/>
    <lineage>
        <taxon>Eukaryota</taxon>
        <taxon>Haptista</taxon>
        <taxon>Haptophyta</taxon>
        <taxon>Pavlovophyceae</taxon>
        <taxon>Pavlovales</taxon>
        <taxon>Pavlovaceae</taxon>
        <taxon>Diacronema</taxon>
    </lineage>
</organism>
<feature type="binding site" evidence="4">
    <location>
        <begin position="33"/>
        <end position="40"/>
    </location>
    <ligand>
        <name>substrate</name>
    </ligand>
</feature>
<dbReference type="PANTHER" id="PTHR48100">
    <property type="entry name" value="BROAD-SPECIFICITY PHOSPHATASE YOR283W-RELATED"/>
    <property type="match status" value="1"/>
</dbReference>
<evidence type="ECO:0000313" key="5">
    <source>
        <dbReference type="EMBL" id="KAG8462871.1"/>
    </source>
</evidence>
<feature type="active site" description="Tele-phosphohistidine intermediate" evidence="3">
    <location>
        <position position="34"/>
    </location>
</feature>
<dbReference type="PROSITE" id="PS51257">
    <property type="entry name" value="PROKAR_LIPOPROTEIN"/>
    <property type="match status" value="1"/>
</dbReference>
<keyword evidence="1" id="KW-0324">Glycolysis</keyword>
<feature type="active site" description="Proton donor/acceptor" evidence="3">
    <location>
        <position position="106"/>
    </location>
</feature>
<dbReference type="InterPro" id="IPR013078">
    <property type="entry name" value="His_Pase_superF_clade-1"/>
</dbReference>
<dbReference type="Gene3D" id="3.40.50.1240">
    <property type="entry name" value="Phosphoglycerate mutase-like"/>
    <property type="match status" value="1"/>
</dbReference>
<dbReference type="InterPro" id="IPR050275">
    <property type="entry name" value="PGM_Phosphatase"/>
</dbReference>
<gene>
    <name evidence="5" type="ORF">KFE25_001644</name>
</gene>
<dbReference type="InterPro" id="IPR001345">
    <property type="entry name" value="PG/BPGM_mutase_AS"/>
</dbReference>
<dbReference type="Proteomes" id="UP000751190">
    <property type="component" value="Unassembled WGS sequence"/>
</dbReference>
<evidence type="ECO:0000256" key="1">
    <source>
        <dbReference type="ARBA" id="ARBA00023152"/>
    </source>
</evidence>
<dbReference type="InterPro" id="IPR029033">
    <property type="entry name" value="His_PPase_superfam"/>
</dbReference>
<dbReference type="AlphaFoldDB" id="A0A8J5XCB3"/>
<dbReference type="CDD" id="cd07067">
    <property type="entry name" value="HP_PGM_like"/>
    <property type="match status" value="1"/>
</dbReference>